<organism evidence="2 3">
    <name type="scientific">Aureibaculum algae</name>
    <dbReference type="NCBI Taxonomy" id="2584122"/>
    <lineage>
        <taxon>Bacteria</taxon>
        <taxon>Pseudomonadati</taxon>
        <taxon>Bacteroidota</taxon>
        <taxon>Flavobacteriia</taxon>
        <taxon>Flavobacteriales</taxon>
        <taxon>Flavobacteriaceae</taxon>
        <taxon>Aureibaculum</taxon>
    </lineage>
</organism>
<proteinExistence type="predicted"/>
<name>A0A5B7TLH2_9FLAO</name>
<dbReference type="KEGG" id="fbe:FF125_00620"/>
<evidence type="ECO:0000313" key="2">
    <source>
        <dbReference type="EMBL" id="QCX37008.1"/>
    </source>
</evidence>
<dbReference type="InterPro" id="IPR001173">
    <property type="entry name" value="Glyco_trans_2-like"/>
</dbReference>
<evidence type="ECO:0000313" key="3">
    <source>
        <dbReference type="Proteomes" id="UP000306229"/>
    </source>
</evidence>
<dbReference type="CDD" id="cd06433">
    <property type="entry name" value="GT_2_WfgS_like"/>
    <property type="match status" value="1"/>
</dbReference>
<keyword evidence="2" id="KW-0808">Transferase</keyword>
<dbReference type="SUPFAM" id="SSF53448">
    <property type="entry name" value="Nucleotide-diphospho-sugar transferases"/>
    <property type="match status" value="1"/>
</dbReference>
<feature type="domain" description="Glycosyltransferase 2-like" evidence="1">
    <location>
        <begin position="8"/>
        <end position="159"/>
    </location>
</feature>
<keyword evidence="3" id="KW-1185">Reference proteome</keyword>
<dbReference type="Pfam" id="PF00535">
    <property type="entry name" value="Glycos_transf_2"/>
    <property type="match status" value="1"/>
</dbReference>
<dbReference type="EMBL" id="CP040749">
    <property type="protein sequence ID" value="QCX37008.1"/>
    <property type="molecule type" value="Genomic_DNA"/>
</dbReference>
<dbReference type="PANTHER" id="PTHR22916">
    <property type="entry name" value="GLYCOSYLTRANSFERASE"/>
    <property type="match status" value="1"/>
</dbReference>
<protein>
    <submittedName>
        <fullName evidence="2">Glycosyltransferase</fullName>
    </submittedName>
</protein>
<dbReference type="OrthoDB" id="9788101at2"/>
<dbReference type="AlphaFoldDB" id="A0A5B7TLH2"/>
<dbReference type="GO" id="GO:0016758">
    <property type="term" value="F:hexosyltransferase activity"/>
    <property type="evidence" value="ECO:0007669"/>
    <property type="project" value="UniProtKB-ARBA"/>
</dbReference>
<dbReference type="PANTHER" id="PTHR22916:SF3">
    <property type="entry name" value="UDP-GLCNAC:BETAGAL BETA-1,3-N-ACETYLGLUCOSAMINYLTRANSFERASE-LIKE PROTEIN 1"/>
    <property type="match status" value="1"/>
</dbReference>
<evidence type="ECO:0000259" key="1">
    <source>
        <dbReference type="Pfam" id="PF00535"/>
    </source>
</evidence>
<gene>
    <name evidence="2" type="ORF">FF125_00620</name>
</gene>
<dbReference type="InterPro" id="IPR029044">
    <property type="entry name" value="Nucleotide-diphossugar_trans"/>
</dbReference>
<sequence length="288" mass="33749">MNIKPLISIITASYNNEGTIKDTINSILNQTYTNFEYVIVDGNSKDKTLDLIEAYKDKFNDRKIRYKYLSEPDDGIYCAWNKALKMIHGDWIVFIGADDYFKNNMVFEEMIPYLNQSIEQNYKYVYGKIEHVTFNNQLVEIAGKPWPLQKSRFTYTMNIGHSGCFHHKDLFKQHGTFNESFKIAGDYEFLLRELKDPNNNAFFVDTSLIVMREGGVSGSLNNRLTIVKENHKARKLNGILTFSRELFLWEIRVRGLIIISSIFGDNFAKRMADYYRKIFLGKKKRWSI</sequence>
<dbReference type="Proteomes" id="UP000306229">
    <property type="component" value="Chromosome"/>
</dbReference>
<dbReference type="RefSeq" id="WP_138947967.1">
    <property type="nucleotide sequence ID" value="NZ_CP040749.1"/>
</dbReference>
<accession>A0A5B7TLH2</accession>
<reference evidence="2 3" key="1">
    <citation type="submission" date="2019-05" db="EMBL/GenBank/DDBJ databases">
        <title>Algicella ahnfeltiae gen. nov., sp. nov., a novel marine bacterium of the family Flavobacteriaceae isolated from a red alga.</title>
        <authorList>
            <person name="Nedashkovskaya O.I."/>
            <person name="Kukhlevskiy A.D."/>
            <person name="Kim S.-G."/>
            <person name="Zhukova N.V."/>
            <person name="Mikhailov V.V."/>
        </authorList>
    </citation>
    <scope>NUCLEOTIDE SEQUENCE [LARGE SCALE GENOMIC DNA]</scope>
    <source>
        <strain evidence="2 3">10Alg115</strain>
    </source>
</reference>
<dbReference type="Gene3D" id="3.90.550.10">
    <property type="entry name" value="Spore Coat Polysaccharide Biosynthesis Protein SpsA, Chain A"/>
    <property type="match status" value="1"/>
</dbReference>